<dbReference type="OrthoDB" id="6151953at2759"/>
<dbReference type="AlphaFoldDB" id="A0A8S3SKG2"/>
<comment type="caution">
    <text evidence="1">The sequence shown here is derived from an EMBL/GenBank/DDBJ whole genome shotgun (WGS) entry which is preliminary data.</text>
</comment>
<name>A0A8S3SKG2_MYTED</name>
<reference evidence="1" key="1">
    <citation type="submission" date="2021-03" db="EMBL/GenBank/DDBJ databases">
        <authorList>
            <person name="Bekaert M."/>
        </authorList>
    </citation>
    <scope>NUCLEOTIDE SEQUENCE</scope>
</reference>
<accession>A0A8S3SKG2</accession>
<organism evidence="1 2">
    <name type="scientific">Mytilus edulis</name>
    <name type="common">Blue mussel</name>
    <dbReference type="NCBI Taxonomy" id="6550"/>
    <lineage>
        <taxon>Eukaryota</taxon>
        <taxon>Metazoa</taxon>
        <taxon>Spiralia</taxon>
        <taxon>Lophotrochozoa</taxon>
        <taxon>Mollusca</taxon>
        <taxon>Bivalvia</taxon>
        <taxon>Autobranchia</taxon>
        <taxon>Pteriomorphia</taxon>
        <taxon>Mytilida</taxon>
        <taxon>Mytiloidea</taxon>
        <taxon>Mytilidae</taxon>
        <taxon>Mytilinae</taxon>
        <taxon>Mytilus</taxon>
    </lineage>
</organism>
<dbReference type="Proteomes" id="UP000683360">
    <property type="component" value="Unassembled WGS sequence"/>
</dbReference>
<keyword evidence="2" id="KW-1185">Reference proteome</keyword>
<dbReference type="EMBL" id="CAJPWZ010001623">
    <property type="protein sequence ID" value="CAG2219126.1"/>
    <property type="molecule type" value="Genomic_DNA"/>
</dbReference>
<evidence type="ECO:0000313" key="2">
    <source>
        <dbReference type="Proteomes" id="UP000683360"/>
    </source>
</evidence>
<gene>
    <name evidence="1" type="ORF">MEDL_32687</name>
</gene>
<protein>
    <submittedName>
        <fullName evidence="1">Uncharacterized protein</fullName>
    </submittedName>
</protein>
<proteinExistence type="predicted"/>
<evidence type="ECO:0000313" key="1">
    <source>
        <dbReference type="EMBL" id="CAG2219126.1"/>
    </source>
</evidence>
<sequence>MNQFKDKNVSLQFYNYLCNIVGSEEVVRTRREILNAKDIVENTTSVTFISSGSKAEGLDIKKSDFDLMILIKCIRVHVGLNDIQLYRNKTPLVMVTNDTKPGFAKLKFVDKSDVDNAITHDCCEILGEETYISSKRVGESNLPVGLIIHGPYQSTPDGKYDLLFLSHCILKSCKRGAQDTGRAFKKMDTIQ</sequence>